<comment type="caution">
    <text evidence="3">The sequence shown here is derived from an EMBL/GenBank/DDBJ whole genome shotgun (WGS) entry which is preliminary data.</text>
</comment>
<dbReference type="Pfam" id="PF21787">
    <property type="entry name" value="TNP-like_RNaseH_N"/>
    <property type="match status" value="1"/>
</dbReference>
<dbReference type="VEuPathDB" id="FungiDB:RhiirFUN_014128"/>
<dbReference type="VEuPathDB" id="FungiDB:RhiirA1_399164"/>
<dbReference type="VEuPathDB" id="FungiDB:RhiirA1_469821"/>
<dbReference type="VEuPathDB" id="FungiDB:FUN_013055"/>
<evidence type="ECO:0000313" key="3">
    <source>
        <dbReference type="EMBL" id="PKB95451.1"/>
    </source>
</evidence>
<evidence type="ECO:0000259" key="2">
    <source>
        <dbReference type="Pfam" id="PF21788"/>
    </source>
</evidence>
<dbReference type="EMBL" id="LLXJ01004782">
    <property type="protein sequence ID" value="PKB95451.1"/>
    <property type="molecule type" value="Genomic_DNA"/>
</dbReference>
<proteinExistence type="predicted"/>
<name>A0A2N0NLK8_9GLOM</name>
<accession>A0A2N0NLK8</accession>
<dbReference type="VEuPathDB" id="FungiDB:RhiirA1_477449"/>
<sequence>SQEKHTLKDISNSLPTKKRKRTEALQELVHIRPDLKGKRVYFFPTLDKYFEGVLMFDAKEKKAYVYSVKNDHKYESFCKWMHELKKQGLFKGNKSALATIFLEPNPASLPIASILYETDYSLYWKKSIFANIKDILLLIQNVILPGGKFSGMAVQEINEGLEFNFFERGMKSEKKLMIITKGILLEYEIHILDQILQETHLPFSNKAMKRTLDEIENLIQYVFSLKICRGQSTKGYEDVIRVRGTQLVNNKQNDSKEHTPFAFLEKQGQPDEAYRRIDCIFIMKDKNVCENCEKLQKTMQQICRRLLTTNSTKIVHASKDILIKKVKKQQKFIKMQRETILNMEKYLQRKIELEEVEISDEMADVVHVIAKNVTNKKEDISNLHPIFQELIRIQTKKPNGIRYHPMFLRWAISVYSKSGSAAYNAMKMIMRLPSVSTLKNYINENEQCSGWQDKIADQILANLTVNKIWGYGRVGFFSHDSFKIQKGLLWNQRKNCYVGYLDFENEIQDYEAFAIQCQHEINSLPNLSTSDEQKYDLATQVHQIIWHSVTHNFSFPISYYGINNMKAYNLNTLIFSLAAKLECIGIHTIGSICNGAGENRIHIKSFDWYASKWSSGDFVEVNFNKDKKSFHAAEIVNSNFEKTQFTVHQLNCNNSTNITIDRAFIRPPMPSKSEWNVNELCEFRSPNDDKWYLGKITNFDPVASILSVEITNAKGISEGWQVFNYHIDKFLRPVYDNQKLSTSYKTINPITGEDWFFISDPTHVFKKLRNNLSKSHTGEKNSREIMLNGKEISWRHIKGVYEHTNKHATAKATKLTKRHIWLTSWSKMHVDLAEHTLSKEVEDALANIESLKKISEETKNFIRYSRKYRQIMHSKINFQSLEDPRINTLKEIRNWFIYGNKQKTESKEWISSQCQFDLILSIDGFIGMLEYLLKKYPGSIVQPKRISQDMLEGLFGVIREFGGDSSTHTLKSYGHALNKYQITALVSSEVKSLNYGKADSTGTGVTTLIRRDYRKNKKTINMQEDNSMHQKHFTRLGQLSSLTQSVFKNLLTDNLIMGRVKFPSESFNKNDSIDELLQKWQNIIRKIANDAIPKKIGVQWLAIWHSHLENNLNNFKCSGIWYQDFLTVTSLNGSSIQRLVAYFLLQEVIKLTFSEKKTPNSLQINLSANSHMIPEKIIILEPAEASKFSYIVGWIVYKLTKSNNVTKSHPEFEVINSHLMILNSEQVVYEQDVRSQTTNVIPGKEFLEFMYKMESLILLLFEKHKEFGPNILQYIHNSLLCNIPLLEAFNTLLNISSQMLSMEESIDMRRNELKDNVKNFLYERIISIYMKSRQKSWRRFKDFTPEKGTSSLRENLKAMRNDIQHSTKIENNKHILMKKSNIPINPTLGLVQLRIWAQFDCAEEEFSKMFLINELQWLLWAFGDNMKSRRKKSLIPLILDHLKKESPFSKEAISKGQIFAEKCV</sequence>
<gene>
    <name evidence="3" type="ORF">RhiirA5_436705</name>
</gene>
<evidence type="ECO:0000259" key="1">
    <source>
        <dbReference type="Pfam" id="PF21787"/>
    </source>
</evidence>
<dbReference type="Proteomes" id="UP000232722">
    <property type="component" value="Unassembled WGS sequence"/>
</dbReference>
<reference evidence="3 4" key="2">
    <citation type="submission" date="2017-09" db="EMBL/GenBank/DDBJ databases">
        <title>Extensive intraspecific genome diversity in a model arbuscular mycorrhizal fungus.</title>
        <authorList>
            <person name="Chen E.C."/>
            <person name="Morin E."/>
            <person name="Beaudet D."/>
            <person name="Noel J."/>
            <person name="Ndikumana S."/>
            <person name="Charron P."/>
            <person name="St-Onge C."/>
            <person name="Giorgi J."/>
            <person name="Grigoriev I.V."/>
            <person name="Roux C."/>
            <person name="Martin F.M."/>
            <person name="Corradi N."/>
        </authorList>
    </citation>
    <scope>NUCLEOTIDE SEQUENCE [LARGE SCALE GENOMIC DNA]</scope>
    <source>
        <strain evidence="3 4">A5</strain>
    </source>
</reference>
<evidence type="ECO:0008006" key="5">
    <source>
        <dbReference type="Google" id="ProtNLM"/>
    </source>
</evidence>
<organism evidence="3 4">
    <name type="scientific">Rhizophagus irregularis</name>
    <dbReference type="NCBI Taxonomy" id="588596"/>
    <lineage>
        <taxon>Eukaryota</taxon>
        <taxon>Fungi</taxon>
        <taxon>Fungi incertae sedis</taxon>
        <taxon>Mucoromycota</taxon>
        <taxon>Glomeromycotina</taxon>
        <taxon>Glomeromycetes</taxon>
        <taxon>Glomerales</taxon>
        <taxon>Glomeraceae</taxon>
        <taxon>Rhizophagus</taxon>
    </lineage>
</organism>
<feature type="domain" description="Transposable element P transposase-like RNase H" evidence="1">
    <location>
        <begin position="477"/>
        <end position="604"/>
    </location>
</feature>
<dbReference type="InterPro" id="IPR048366">
    <property type="entry name" value="TNP-like_GBD"/>
</dbReference>
<evidence type="ECO:0000313" key="4">
    <source>
        <dbReference type="Proteomes" id="UP000232722"/>
    </source>
</evidence>
<dbReference type="VEuPathDB" id="FungiDB:RhiirFUN_021918"/>
<dbReference type="VEuPathDB" id="FungiDB:FUN_007486"/>
<feature type="domain" description="Transposable element P transposase-like GTP-binding insertion" evidence="2">
    <location>
        <begin position="763"/>
        <end position="878"/>
    </location>
</feature>
<dbReference type="VEuPathDB" id="FungiDB:FUN_023505"/>
<reference evidence="3 4" key="1">
    <citation type="submission" date="2016-04" db="EMBL/GenBank/DDBJ databases">
        <title>Genome analyses suggest a sexual origin of heterokaryosis in a supposedly ancient asexual fungus.</title>
        <authorList>
            <person name="Ropars J."/>
            <person name="Sedzielewska K."/>
            <person name="Noel J."/>
            <person name="Charron P."/>
            <person name="Farinelli L."/>
            <person name="Marton T."/>
            <person name="Kruger M."/>
            <person name="Pelin A."/>
            <person name="Brachmann A."/>
            <person name="Corradi N."/>
        </authorList>
    </citation>
    <scope>NUCLEOTIDE SEQUENCE [LARGE SCALE GENOMIC DNA]</scope>
    <source>
        <strain evidence="3 4">A5</strain>
    </source>
</reference>
<protein>
    <recommendedName>
        <fullName evidence="5">Agenet domain-containing protein</fullName>
    </recommendedName>
</protein>
<dbReference type="InterPro" id="IPR048365">
    <property type="entry name" value="TNP-like_RNaseH_N"/>
</dbReference>
<feature type="non-terminal residue" evidence="3">
    <location>
        <position position="1"/>
    </location>
</feature>
<dbReference type="Pfam" id="PF21788">
    <property type="entry name" value="TNP-like_GBD"/>
    <property type="match status" value="1"/>
</dbReference>